<dbReference type="EMBL" id="CP031083">
    <property type="protein sequence ID" value="AYF04169.1"/>
    <property type="molecule type" value="Genomic_DNA"/>
</dbReference>
<gene>
    <name evidence="6" type="ORF">PY32053_04678</name>
</gene>
<evidence type="ECO:0000313" key="7">
    <source>
        <dbReference type="Proteomes" id="UP000272010"/>
    </source>
</evidence>
<keyword evidence="4 5" id="KW-0472">Membrane</keyword>
<protein>
    <recommendedName>
        <fullName evidence="8">Type IV secretion system protein VirB3</fullName>
    </recommendedName>
</protein>
<feature type="transmembrane region" description="Helical" evidence="5">
    <location>
        <begin position="23"/>
        <end position="45"/>
    </location>
</feature>
<comment type="subcellular location">
    <subcellularLocation>
        <location evidence="1">Membrane</location>
    </subcellularLocation>
</comment>
<keyword evidence="2 5" id="KW-0812">Transmembrane</keyword>
<proteinExistence type="predicted"/>
<geneLocation type="plasmid" evidence="7">
    <name>pyee5</name>
</geneLocation>
<dbReference type="Pfam" id="PF05101">
    <property type="entry name" value="VirB3"/>
    <property type="match status" value="1"/>
</dbReference>
<evidence type="ECO:0000256" key="5">
    <source>
        <dbReference type="SAM" id="Phobius"/>
    </source>
</evidence>
<accession>A0A386UV94</accession>
<evidence type="ECO:0000256" key="3">
    <source>
        <dbReference type="ARBA" id="ARBA00022989"/>
    </source>
</evidence>
<dbReference type="GO" id="GO:0016020">
    <property type="term" value="C:membrane"/>
    <property type="evidence" value="ECO:0007669"/>
    <property type="project" value="UniProtKB-SubCell"/>
</dbReference>
<evidence type="ECO:0000256" key="2">
    <source>
        <dbReference type="ARBA" id="ARBA00022692"/>
    </source>
</evidence>
<dbReference type="InterPro" id="IPR007792">
    <property type="entry name" value="T4SS_VirB3/TrbD/AvhB"/>
</dbReference>
<organism evidence="6 7">
    <name type="scientific">Paracoccus yeei</name>
    <dbReference type="NCBI Taxonomy" id="147645"/>
    <lineage>
        <taxon>Bacteria</taxon>
        <taxon>Pseudomonadati</taxon>
        <taxon>Pseudomonadota</taxon>
        <taxon>Alphaproteobacteria</taxon>
        <taxon>Rhodobacterales</taxon>
        <taxon>Paracoccaceae</taxon>
        <taxon>Paracoccus</taxon>
    </lineage>
</organism>
<evidence type="ECO:0000313" key="6">
    <source>
        <dbReference type="EMBL" id="AYF04169.1"/>
    </source>
</evidence>
<evidence type="ECO:0000256" key="4">
    <source>
        <dbReference type="ARBA" id="ARBA00023136"/>
    </source>
</evidence>
<evidence type="ECO:0000256" key="1">
    <source>
        <dbReference type="ARBA" id="ARBA00004370"/>
    </source>
</evidence>
<name>A0A386UV94_9RHOB</name>
<dbReference type="AlphaFoldDB" id="A0A386UV94"/>
<keyword evidence="6" id="KW-0614">Plasmid</keyword>
<evidence type="ECO:0008006" key="8">
    <source>
        <dbReference type="Google" id="ProtNLM"/>
    </source>
</evidence>
<reference evidence="7" key="1">
    <citation type="submission" date="2018-07" db="EMBL/GenBank/DDBJ databases">
        <title>Genome Structure of the Opportunistic Pathogen Paracoccus yeei (Alphaproteobacteria) and Identification of Putative Virulence Factors.</title>
        <authorList>
            <person name="Lasek R."/>
            <person name="Szuplewska M."/>
            <person name="Mitura M."/>
            <person name="Decewicz P."/>
            <person name="Chmielowska C."/>
            <person name="Pawlot A."/>
            <person name="Sentkowska D."/>
            <person name="Czarnecki J."/>
            <person name="Bartosik D."/>
        </authorList>
    </citation>
    <scope>NUCLEOTIDE SEQUENCE [LARGE SCALE GENOMIC DNA]</scope>
    <source>
        <strain evidence="7">CCUG 32053</strain>
        <plasmid evidence="7">pyee5</plasmid>
    </source>
</reference>
<dbReference type="Proteomes" id="UP000272010">
    <property type="component" value="Plasmid pYEE5"/>
</dbReference>
<keyword evidence="3 5" id="KW-1133">Transmembrane helix</keyword>
<dbReference type="RefSeq" id="WP_158595058.1">
    <property type="nucleotide sequence ID" value="NZ_CALTWI010000045.1"/>
</dbReference>
<sequence>MERTPVILGLTRQAQLWGLPMPYTIGVMMLTVLPFIWMDALLWVATGPIWYIAARIATAANPNGARVLRVVMTRTPHRLSIGEKVRRYV</sequence>